<dbReference type="KEGG" id="nda:Ndas_0514"/>
<evidence type="ECO:0000313" key="2">
    <source>
        <dbReference type="EMBL" id="ADH65961.1"/>
    </source>
</evidence>
<name>D7AX87_NOCDD</name>
<organism evidence="2 3">
    <name type="scientific">Nocardiopsis dassonvillei (strain ATCC 23218 / DSM 43111 / CIP 107115 / JCM 7437 / KCTC 9190 / NBRC 14626 / NCTC 10488 / NRRL B-5397 / IMRU 509)</name>
    <name type="common">Actinomadura dassonvillei</name>
    <dbReference type="NCBI Taxonomy" id="446468"/>
    <lineage>
        <taxon>Bacteria</taxon>
        <taxon>Bacillati</taxon>
        <taxon>Actinomycetota</taxon>
        <taxon>Actinomycetes</taxon>
        <taxon>Streptosporangiales</taxon>
        <taxon>Nocardiopsidaceae</taxon>
        <taxon>Nocardiopsis</taxon>
    </lineage>
</organism>
<keyword evidence="3" id="KW-1185">Reference proteome</keyword>
<feature type="compositionally biased region" description="Basic and acidic residues" evidence="1">
    <location>
        <begin position="40"/>
        <end position="59"/>
    </location>
</feature>
<evidence type="ECO:0000256" key="1">
    <source>
        <dbReference type="SAM" id="MobiDB-lite"/>
    </source>
</evidence>
<sequence length="75" mass="8439">MTAWTCPACAHTETSGHKAHTACPKGNPQDDSADVPAVFHEAEATRPRTPEPSRLPQRDRRVHRWPLSIRQERTS</sequence>
<gene>
    <name evidence="2" type="ordered locus">Ndas_0514</name>
</gene>
<accession>D7AX87</accession>
<dbReference type="HOGENOM" id="CLU_2667418_0_0_11"/>
<proteinExistence type="predicted"/>
<feature type="region of interest" description="Disordered" evidence="1">
    <location>
        <begin position="11"/>
        <end position="75"/>
    </location>
</feature>
<reference evidence="2 3" key="1">
    <citation type="journal article" date="2010" name="Stand. Genomic Sci.">
        <title>Complete genome sequence of Nocardiopsis dassonvillei type strain (IMRU 509).</title>
        <authorList>
            <person name="Sun H."/>
            <person name="Lapidus A."/>
            <person name="Nolan M."/>
            <person name="Lucas S."/>
            <person name="Del Rio T.G."/>
            <person name="Tice H."/>
            <person name="Cheng J.F."/>
            <person name="Tapia R."/>
            <person name="Han C."/>
            <person name="Goodwin L."/>
            <person name="Pitluck S."/>
            <person name="Pagani I."/>
            <person name="Ivanova N."/>
            <person name="Mavromatis K."/>
            <person name="Mikhailova N."/>
            <person name="Pati A."/>
            <person name="Chen A."/>
            <person name="Palaniappan K."/>
            <person name="Land M."/>
            <person name="Hauser L."/>
            <person name="Chang Y.J."/>
            <person name="Jeffries C.D."/>
            <person name="Djao O.D."/>
            <person name="Rohde M."/>
            <person name="Sikorski J."/>
            <person name="Goker M."/>
            <person name="Woyke T."/>
            <person name="Bristow J."/>
            <person name="Eisen J.A."/>
            <person name="Markowitz V."/>
            <person name="Hugenholtz P."/>
            <person name="Kyrpides N.C."/>
            <person name="Klenk H.P."/>
        </authorList>
    </citation>
    <scope>NUCLEOTIDE SEQUENCE [LARGE SCALE GENOMIC DNA]</scope>
    <source>
        <strain evidence="3">ATCC 23218 / DSM 43111 / CIP 107115 / JCM 7437 / KCTC 9190 / NBRC 14626 / NCTC 10488 / NRRL B-5397 / IMRU 509</strain>
    </source>
</reference>
<dbReference type="AlphaFoldDB" id="D7AX87"/>
<dbReference type="EMBL" id="CP002040">
    <property type="protein sequence ID" value="ADH65961.1"/>
    <property type="molecule type" value="Genomic_DNA"/>
</dbReference>
<dbReference type="Proteomes" id="UP000002219">
    <property type="component" value="Chromosome 1"/>
</dbReference>
<evidence type="ECO:0000313" key="3">
    <source>
        <dbReference type="Proteomes" id="UP000002219"/>
    </source>
</evidence>
<dbReference type="STRING" id="446468.Ndas_0514"/>
<protein>
    <submittedName>
        <fullName evidence="2">Uncharacterized protein</fullName>
    </submittedName>
</protein>